<dbReference type="Pfam" id="PF14322">
    <property type="entry name" value="SusD-like_3"/>
    <property type="match status" value="1"/>
</dbReference>
<dbReference type="STRING" id="1235814.GCA_000613385_03426"/>
<dbReference type="InterPro" id="IPR033985">
    <property type="entry name" value="SusD-like_N"/>
</dbReference>
<evidence type="ECO:0000256" key="1">
    <source>
        <dbReference type="ARBA" id="ARBA00004442"/>
    </source>
</evidence>
<evidence type="ECO:0000256" key="7">
    <source>
        <dbReference type="SAM" id="SignalP"/>
    </source>
</evidence>
<feature type="domain" description="RagB/SusD" evidence="8">
    <location>
        <begin position="341"/>
        <end position="515"/>
    </location>
</feature>
<evidence type="ECO:0000256" key="4">
    <source>
        <dbReference type="ARBA" id="ARBA00023136"/>
    </source>
</evidence>
<gene>
    <name evidence="10" type="ORF">D7Y07_08980</name>
</gene>
<keyword evidence="5" id="KW-0998">Cell outer membrane</keyword>
<proteinExistence type="inferred from homology"/>
<dbReference type="EMBL" id="RAZM01000022">
    <property type="protein sequence ID" value="RLT80318.1"/>
    <property type="molecule type" value="Genomic_DNA"/>
</dbReference>
<keyword evidence="3 7" id="KW-0732">Signal</keyword>
<dbReference type="GO" id="GO:0009279">
    <property type="term" value="C:cell outer membrane"/>
    <property type="evidence" value="ECO:0007669"/>
    <property type="project" value="UniProtKB-SubCell"/>
</dbReference>
<evidence type="ECO:0000256" key="3">
    <source>
        <dbReference type="ARBA" id="ARBA00022729"/>
    </source>
</evidence>
<sequence length="518" mass="57503">MKKLLYIFSLIGILSFSSCADELNTEPTDKVSGSTIFADASSAETAINGVYRMLYVAGWSEKWGAENCGQTAINLLGDLMAEDHLMKEQGQGWFYEDYRLNVHGDYSSKSGRSYSIWNFYYTLISNVNYIIASETSMGGDPELKNSVVGQAYAMRAYAYFYLIQLYQQTYKGHETAPGVPLYTTPTVAGSEGSPRGTVQDVYTQINSDINKAIDLLGNLNDKEQTHVSHVDYYVANGIKARICLVQHDYANAASAAAEALKKPSLKVATIAELGGNNSVKVADVLWGMEIIADQSSGFASFFSHMDADAPGMYASKARQCISTGLYALIPDTDERKTAWFRGAIPAEEEKSSSSYTSYCQTKFKMADYTTRTGDYLLMRAEEMILIKAEAECHQDKYDDARATIKTLGNQRDSGFENRLSARTDAKTYNSNTNAPLQTLMDEILFQRRVELWGEAGRIFDLQRLGLGYNRNYEGSNHTEKVTTKNTEASSPLFILPLPQSEIDGNEHIDSSDQNPIVQ</sequence>
<evidence type="ECO:0000313" key="10">
    <source>
        <dbReference type="EMBL" id="RLT80318.1"/>
    </source>
</evidence>
<protein>
    <submittedName>
        <fullName evidence="10">RagB/SusD family nutrient uptake outer membrane protein</fullName>
    </submittedName>
</protein>
<feature type="region of interest" description="Disordered" evidence="6">
    <location>
        <begin position="499"/>
        <end position="518"/>
    </location>
</feature>
<dbReference type="SUPFAM" id="SSF48452">
    <property type="entry name" value="TPR-like"/>
    <property type="match status" value="1"/>
</dbReference>
<evidence type="ECO:0000313" key="11">
    <source>
        <dbReference type="Proteomes" id="UP000267159"/>
    </source>
</evidence>
<dbReference type="RefSeq" id="WP_120469736.1">
    <property type="nucleotide sequence ID" value="NZ_CARTBV010000059.1"/>
</dbReference>
<comment type="subcellular location">
    <subcellularLocation>
        <location evidence="1">Cell outer membrane</location>
    </subcellularLocation>
</comment>
<evidence type="ECO:0000256" key="5">
    <source>
        <dbReference type="ARBA" id="ARBA00023237"/>
    </source>
</evidence>
<comment type="similarity">
    <text evidence="2">Belongs to the SusD family.</text>
</comment>
<feature type="domain" description="SusD-like N-terminal" evidence="9">
    <location>
        <begin position="103"/>
        <end position="235"/>
    </location>
</feature>
<feature type="signal peptide" evidence="7">
    <location>
        <begin position="1"/>
        <end position="20"/>
    </location>
</feature>
<dbReference type="Pfam" id="PF07980">
    <property type="entry name" value="SusD_RagB"/>
    <property type="match status" value="1"/>
</dbReference>
<evidence type="ECO:0000256" key="2">
    <source>
        <dbReference type="ARBA" id="ARBA00006275"/>
    </source>
</evidence>
<dbReference type="InterPro" id="IPR011990">
    <property type="entry name" value="TPR-like_helical_dom_sf"/>
</dbReference>
<name>A0A3L8A8Z1_9BACE</name>
<dbReference type="PROSITE" id="PS51257">
    <property type="entry name" value="PROKAR_LIPOPROTEIN"/>
    <property type="match status" value="1"/>
</dbReference>
<feature type="chain" id="PRO_5018304397" evidence="7">
    <location>
        <begin position="21"/>
        <end position="518"/>
    </location>
</feature>
<dbReference type="CDD" id="cd08977">
    <property type="entry name" value="SusD"/>
    <property type="match status" value="1"/>
</dbReference>
<dbReference type="Gene3D" id="1.25.40.390">
    <property type="match status" value="1"/>
</dbReference>
<evidence type="ECO:0000259" key="8">
    <source>
        <dbReference type="Pfam" id="PF07980"/>
    </source>
</evidence>
<organism evidence="10 11">
    <name type="scientific">Bacteroides acidifaciens</name>
    <dbReference type="NCBI Taxonomy" id="85831"/>
    <lineage>
        <taxon>Bacteria</taxon>
        <taxon>Pseudomonadati</taxon>
        <taxon>Bacteroidota</taxon>
        <taxon>Bacteroidia</taxon>
        <taxon>Bacteroidales</taxon>
        <taxon>Bacteroidaceae</taxon>
        <taxon>Bacteroides</taxon>
    </lineage>
</organism>
<dbReference type="Proteomes" id="UP000267159">
    <property type="component" value="Unassembled WGS sequence"/>
</dbReference>
<accession>A0A3L8A8Z1</accession>
<dbReference type="AlphaFoldDB" id="A0A3L8A8Z1"/>
<dbReference type="InterPro" id="IPR012944">
    <property type="entry name" value="SusD_RagB_dom"/>
</dbReference>
<keyword evidence="4" id="KW-0472">Membrane</keyword>
<reference evidence="10 11" key="1">
    <citation type="submission" date="2018-09" db="EMBL/GenBank/DDBJ databases">
        <title>Murine metabolic-syndrome-specific gut microbial biobank.</title>
        <authorList>
            <person name="Liu C."/>
        </authorList>
    </citation>
    <scope>NUCLEOTIDE SEQUENCE [LARGE SCALE GENOMIC DNA]</scope>
    <source>
        <strain evidence="10 11">0.1X-D8-26</strain>
    </source>
</reference>
<evidence type="ECO:0000256" key="6">
    <source>
        <dbReference type="SAM" id="MobiDB-lite"/>
    </source>
</evidence>
<comment type="caution">
    <text evidence="10">The sequence shown here is derived from an EMBL/GenBank/DDBJ whole genome shotgun (WGS) entry which is preliminary data.</text>
</comment>
<evidence type="ECO:0000259" key="9">
    <source>
        <dbReference type="Pfam" id="PF14322"/>
    </source>
</evidence>